<accession>A0ACB9ISW2</accession>
<reference evidence="1 2" key="2">
    <citation type="journal article" date="2022" name="Mol. Ecol. Resour.">
        <title>The genomes of chicory, endive, great burdock and yacon provide insights into Asteraceae paleo-polyploidization history and plant inulin production.</title>
        <authorList>
            <person name="Fan W."/>
            <person name="Wang S."/>
            <person name="Wang H."/>
            <person name="Wang A."/>
            <person name="Jiang F."/>
            <person name="Liu H."/>
            <person name="Zhao H."/>
            <person name="Xu D."/>
            <person name="Zhang Y."/>
        </authorList>
    </citation>
    <scope>NUCLEOTIDE SEQUENCE [LARGE SCALE GENOMIC DNA]</scope>
    <source>
        <strain evidence="2">cv. Yunnan</strain>
        <tissue evidence="1">Leaves</tissue>
    </source>
</reference>
<comment type="caution">
    <text evidence="1">The sequence shown here is derived from an EMBL/GenBank/DDBJ whole genome shotgun (WGS) entry which is preliminary data.</text>
</comment>
<gene>
    <name evidence="1" type="ORF">L1987_20811</name>
</gene>
<proteinExistence type="predicted"/>
<evidence type="ECO:0000313" key="2">
    <source>
        <dbReference type="Proteomes" id="UP001056120"/>
    </source>
</evidence>
<organism evidence="1 2">
    <name type="scientific">Smallanthus sonchifolius</name>
    <dbReference type="NCBI Taxonomy" id="185202"/>
    <lineage>
        <taxon>Eukaryota</taxon>
        <taxon>Viridiplantae</taxon>
        <taxon>Streptophyta</taxon>
        <taxon>Embryophyta</taxon>
        <taxon>Tracheophyta</taxon>
        <taxon>Spermatophyta</taxon>
        <taxon>Magnoliopsida</taxon>
        <taxon>eudicotyledons</taxon>
        <taxon>Gunneridae</taxon>
        <taxon>Pentapetalae</taxon>
        <taxon>asterids</taxon>
        <taxon>campanulids</taxon>
        <taxon>Asterales</taxon>
        <taxon>Asteraceae</taxon>
        <taxon>Asteroideae</taxon>
        <taxon>Heliantheae alliance</taxon>
        <taxon>Millerieae</taxon>
        <taxon>Smallanthus</taxon>
    </lineage>
</organism>
<reference evidence="2" key="1">
    <citation type="journal article" date="2022" name="Mol. Ecol. Resour.">
        <title>The genomes of chicory, endive, great burdock and yacon provide insights into Asteraceae palaeo-polyploidization history and plant inulin production.</title>
        <authorList>
            <person name="Fan W."/>
            <person name="Wang S."/>
            <person name="Wang H."/>
            <person name="Wang A."/>
            <person name="Jiang F."/>
            <person name="Liu H."/>
            <person name="Zhao H."/>
            <person name="Xu D."/>
            <person name="Zhang Y."/>
        </authorList>
    </citation>
    <scope>NUCLEOTIDE SEQUENCE [LARGE SCALE GENOMIC DNA]</scope>
    <source>
        <strain evidence="2">cv. Yunnan</strain>
    </source>
</reference>
<name>A0ACB9ISW2_9ASTR</name>
<protein>
    <submittedName>
        <fullName evidence="1">Uncharacterized protein</fullName>
    </submittedName>
</protein>
<sequence length="127" mass="13612">MKPSPDYTVLVAQSPWQPPFPSVIDSISTTSLLSGLVGVVDTPAAATKMPPCALVAVSMATTLNHNPGRKPCTSSPPASSSPLVTVEHHYRSGNAVEHHLHSQILSSPPDHHLRFQQKDFHSHGQKP</sequence>
<dbReference type="Proteomes" id="UP001056120">
    <property type="component" value="Linkage Group LG07"/>
</dbReference>
<evidence type="ECO:0000313" key="1">
    <source>
        <dbReference type="EMBL" id="KAI3811095.1"/>
    </source>
</evidence>
<keyword evidence="2" id="KW-1185">Reference proteome</keyword>
<dbReference type="EMBL" id="CM042024">
    <property type="protein sequence ID" value="KAI3811095.1"/>
    <property type="molecule type" value="Genomic_DNA"/>
</dbReference>